<dbReference type="AlphaFoldDB" id="A0A0E9TJW9"/>
<feature type="region of interest" description="Disordered" evidence="1">
    <location>
        <begin position="1"/>
        <end position="41"/>
    </location>
</feature>
<reference evidence="2" key="2">
    <citation type="journal article" date="2015" name="Fish Shellfish Immunol.">
        <title>Early steps in the European eel (Anguilla anguilla)-Vibrio vulnificus interaction in the gills: Role of the RtxA13 toxin.</title>
        <authorList>
            <person name="Callol A."/>
            <person name="Pajuelo D."/>
            <person name="Ebbesson L."/>
            <person name="Teles M."/>
            <person name="MacKenzie S."/>
            <person name="Amaro C."/>
        </authorList>
    </citation>
    <scope>NUCLEOTIDE SEQUENCE</scope>
</reference>
<protein>
    <submittedName>
        <fullName evidence="2">Uncharacterized protein</fullName>
    </submittedName>
</protein>
<sequence length="41" mass="4769">MKRRHEIKNNSSSEGLYQGYRRKTRKEKKQNPAKSGCGDCV</sequence>
<accession>A0A0E9TJW9</accession>
<organism evidence="2">
    <name type="scientific">Anguilla anguilla</name>
    <name type="common">European freshwater eel</name>
    <name type="synonym">Muraena anguilla</name>
    <dbReference type="NCBI Taxonomy" id="7936"/>
    <lineage>
        <taxon>Eukaryota</taxon>
        <taxon>Metazoa</taxon>
        <taxon>Chordata</taxon>
        <taxon>Craniata</taxon>
        <taxon>Vertebrata</taxon>
        <taxon>Euteleostomi</taxon>
        <taxon>Actinopterygii</taxon>
        <taxon>Neopterygii</taxon>
        <taxon>Teleostei</taxon>
        <taxon>Anguilliformes</taxon>
        <taxon>Anguillidae</taxon>
        <taxon>Anguilla</taxon>
    </lineage>
</organism>
<dbReference type="EMBL" id="GBXM01054608">
    <property type="protein sequence ID" value="JAH53969.1"/>
    <property type="molecule type" value="Transcribed_RNA"/>
</dbReference>
<evidence type="ECO:0000256" key="1">
    <source>
        <dbReference type="SAM" id="MobiDB-lite"/>
    </source>
</evidence>
<name>A0A0E9TJW9_ANGAN</name>
<reference evidence="2" key="1">
    <citation type="submission" date="2014-11" db="EMBL/GenBank/DDBJ databases">
        <authorList>
            <person name="Amaro Gonzalez C."/>
        </authorList>
    </citation>
    <scope>NUCLEOTIDE SEQUENCE</scope>
</reference>
<evidence type="ECO:0000313" key="2">
    <source>
        <dbReference type="EMBL" id="JAH53969.1"/>
    </source>
</evidence>
<proteinExistence type="predicted"/>